<feature type="region of interest" description="Disordered" evidence="1">
    <location>
        <begin position="250"/>
        <end position="284"/>
    </location>
</feature>
<dbReference type="RefSeq" id="WP_209910122.1">
    <property type="nucleotide sequence ID" value="NZ_BAAAMI010000016.1"/>
</dbReference>
<dbReference type="SMART" id="SM00331">
    <property type="entry name" value="PP2C_SIG"/>
    <property type="match status" value="1"/>
</dbReference>
<gene>
    <name evidence="3" type="ORF">JOF46_003791</name>
</gene>
<comment type="caution">
    <text evidence="3">The sequence shown here is derived from an EMBL/GenBank/DDBJ whole genome shotgun (WGS) entry which is preliminary data.</text>
</comment>
<dbReference type="Pfam" id="PF13672">
    <property type="entry name" value="PP2C_2"/>
    <property type="match status" value="1"/>
</dbReference>
<reference evidence="3 4" key="1">
    <citation type="submission" date="2021-03" db="EMBL/GenBank/DDBJ databases">
        <title>Sequencing the genomes of 1000 actinobacteria strains.</title>
        <authorList>
            <person name="Klenk H.-P."/>
        </authorList>
    </citation>
    <scope>NUCLEOTIDE SEQUENCE [LARGE SCALE GENOMIC DNA]</scope>
    <source>
        <strain evidence="3 4">DSM 15454</strain>
    </source>
</reference>
<organism evidence="3 4">
    <name type="scientific">Paeniglutamicibacter psychrophenolicus</name>
    <dbReference type="NCBI Taxonomy" id="257454"/>
    <lineage>
        <taxon>Bacteria</taxon>
        <taxon>Bacillati</taxon>
        <taxon>Actinomycetota</taxon>
        <taxon>Actinomycetes</taxon>
        <taxon>Micrococcales</taxon>
        <taxon>Micrococcaceae</taxon>
        <taxon>Paeniglutamicibacter</taxon>
    </lineage>
</organism>
<feature type="domain" description="PPM-type phosphatase" evidence="2">
    <location>
        <begin position="13"/>
        <end position="243"/>
    </location>
</feature>
<dbReference type="PANTHER" id="PTHR47992">
    <property type="entry name" value="PROTEIN PHOSPHATASE"/>
    <property type="match status" value="1"/>
</dbReference>
<keyword evidence="4" id="KW-1185">Reference proteome</keyword>
<evidence type="ECO:0000259" key="2">
    <source>
        <dbReference type="PROSITE" id="PS51746"/>
    </source>
</evidence>
<evidence type="ECO:0000256" key="1">
    <source>
        <dbReference type="SAM" id="MobiDB-lite"/>
    </source>
</evidence>
<keyword evidence="3" id="KW-0378">Hydrolase</keyword>
<sequence length="284" mass="29839">MNRDGPEGGVVIRHGQGTDRGLKRRLNEDSLFVADALFAVADGMGGHAAGEVASRLCVETLAAGYRKASGRLDAEAIHVLLRQAGDAIAAGAPRGAGTTVSGAAVIERDSGLHWLVFNVGDSRTYRLSGGLLEQVTVDHSEVQQLVERGVIDAGQMAAHPRRHVITRALGAGGDGRADFWLLPLLPGDRLLICSDGLSTELSDALLRDTITRFPDPQQAADELIAAALGRGGRDNISVIIADAVGPTADETFDTVPRPINPEHQTKTRPIAVPGGETAPMEDKS</sequence>
<dbReference type="PROSITE" id="PS51746">
    <property type="entry name" value="PPM_2"/>
    <property type="match status" value="1"/>
</dbReference>
<name>A0ABS4WJZ3_9MICC</name>
<dbReference type="SMART" id="SM00332">
    <property type="entry name" value="PP2Cc"/>
    <property type="match status" value="1"/>
</dbReference>
<dbReference type="EMBL" id="JAGIOE010000001">
    <property type="protein sequence ID" value="MBP2375879.1"/>
    <property type="molecule type" value="Genomic_DNA"/>
</dbReference>
<evidence type="ECO:0000313" key="3">
    <source>
        <dbReference type="EMBL" id="MBP2375879.1"/>
    </source>
</evidence>
<dbReference type="EC" id="3.1.3.16" evidence="3"/>
<dbReference type="InterPro" id="IPR036457">
    <property type="entry name" value="PPM-type-like_dom_sf"/>
</dbReference>
<dbReference type="CDD" id="cd00143">
    <property type="entry name" value="PP2Cc"/>
    <property type="match status" value="1"/>
</dbReference>
<dbReference type="InterPro" id="IPR015655">
    <property type="entry name" value="PP2C"/>
</dbReference>
<dbReference type="SUPFAM" id="SSF81606">
    <property type="entry name" value="PP2C-like"/>
    <property type="match status" value="1"/>
</dbReference>
<accession>A0ABS4WJZ3</accession>
<dbReference type="Gene3D" id="3.60.40.10">
    <property type="entry name" value="PPM-type phosphatase domain"/>
    <property type="match status" value="1"/>
</dbReference>
<evidence type="ECO:0000313" key="4">
    <source>
        <dbReference type="Proteomes" id="UP000766570"/>
    </source>
</evidence>
<dbReference type="GO" id="GO:0004722">
    <property type="term" value="F:protein serine/threonine phosphatase activity"/>
    <property type="evidence" value="ECO:0007669"/>
    <property type="project" value="UniProtKB-EC"/>
</dbReference>
<proteinExistence type="predicted"/>
<dbReference type="Proteomes" id="UP000766570">
    <property type="component" value="Unassembled WGS sequence"/>
</dbReference>
<protein>
    <submittedName>
        <fullName evidence="3">Protein phosphatase</fullName>
        <ecNumber evidence="3">3.1.3.16</ecNumber>
    </submittedName>
</protein>
<dbReference type="InterPro" id="IPR001932">
    <property type="entry name" value="PPM-type_phosphatase-like_dom"/>
</dbReference>